<feature type="domain" description="Zn(2)-C6 fungal-type" evidence="8">
    <location>
        <begin position="16"/>
        <end position="46"/>
    </location>
</feature>
<dbReference type="EMBL" id="KN847477">
    <property type="protein sequence ID" value="KIX07126.1"/>
    <property type="molecule type" value="Genomic_DNA"/>
</dbReference>
<proteinExistence type="predicted"/>
<feature type="region of interest" description="Disordered" evidence="7">
    <location>
        <begin position="589"/>
        <end position="670"/>
    </location>
</feature>
<dbReference type="PROSITE" id="PS00463">
    <property type="entry name" value="ZN2_CY6_FUNGAL_1"/>
    <property type="match status" value="1"/>
</dbReference>
<dbReference type="VEuPathDB" id="FungiDB:Z518_05103"/>
<dbReference type="GO" id="GO:0008270">
    <property type="term" value="F:zinc ion binding"/>
    <property type="evidence" value="ECO:0007669"/>
    <property type="project" value="InterPro"/>
</dbReference>
<dbReference type="PANTHER" id="PTHR47338">
    <property type="entry name" value="ZN(II)2CYS6 TRANSCRIPTION FACTOR (EUROFUNG)-RELATED"/>
    <property type="match status" value="1"/>
</dbReference>
<dbReference type="HOGENOM" id="CLU_015161_2_0_1"/>
<keyword evidence="3" id="KW-0805">Transcription regulation</keyword>
<dbReference type="AlphaFoldDB" id="A0A0D2IVB5"/>
<sequence length="699" mass="78458">MAPTRNARGFRRVLQACENCRRKKTRCPGEKPRCSNCTRLRQTCHYSGSELISEQPRENSGRNLEDRLAQLEEKMEMILDRPRDSPRQGETPHSTRERSETAFITSPAAQISSVSCSSLLPSKEVITKAIDIYFLCSHRQPLWLFDPADALSPDSCEELVFAVLGLSVQYAPDDFVGAQIQAPEAYNAAARSLIMLRMANATVNFSTLQALCLLAFSNLVSNDCQLAALHATLVKNLLQCSGVDSQLGQDRTPVFEEQRRLFWSVSTLDSLCGLQVKVPSLLDDIHNPRYLAVEGMLQQTTAPCPLLPQDLYTDDGEKSIGIWGHMVRSATLWGEVRNYVSRCAEGQVRAPWQPTSGYTIINSHLLDMECAFPTSYRYDSAKFVEHTNEEIFEKRQFWLPWMKIQITYHTIHSVLNHPFLYSSRASKPRPGPNAFWRTSTDLALLHSTWIARLIGMANKKGLKLADPYFAHAAAVAVTLHSYWSRATDSRIRVPAVNNLEICRSFITEMGCHWPICRSIAENLDQLVNLALPTEQPEQARSTNIATNTSLMWKILDFAAPRRSSFSGKSSFESSFQDTIRFRDGSQDQATLEDPELQSPPGDIQNSTGEYSAPPDWFSTPNTSTSPQIVRQMAEGPSEEHQEELAAAPGGQSENPQNLNLPEPSNWTWGPGDANITYDPWTQFYDRAGAHSGWWDFGNL</sequence>
<evidence type="ECO:0000256" key="6">
    <source>
        <dbReference type="ARBA" id="ARBA00023242"/>
    </source>
</evidence>
<dbReference type="GO" id="GO:0006351">
    <property type="term" value="P:DNA-templated transcription"/>
    <property type="evidence" value="ECO:0007669"/>
    <property type="project" value="InterPro"/>
</dbReference>
<gene>
    <name evidence="9" type="ORF">Z518_05103</name>
</gene>
<evidence type="ECO:0000256" key="4">
    <source>
        <dbReference type="ARBA" id="ARBA00023125"/>
    </source>
</evidence>
<dbReference type="SMART" id="SM00066">
    <property type="entry name" value="GAL4"/>
    <property type="match status" value="1"/>
</dbReference>
<protein>
    <recommendedName>
        <fullName evidence="8">Zn(2)-C6 fungal-type domain-containing protein</fullName>
    </recommendedName>
</protein>
<name>A0A0D2IVB5_9EURO</name>
<feature type="compositionally biased region" description="Polar residues" evidence="7">
    <location>
        <begin position="618"/>
        <end position="628"/>
    </location>
</feature>
<dbReference type="GeneID" id="25293174"/>
<dbReference type="Gene3D" id="4.10.240.10">
    <property type="entry name" value="Zn(2)-C6 fungal-type DNA-binding domain"/>
    <property type="match status" value="1"/>
</dbReference>
<dbReference type="CDD" id="cd12148">
    <property type="entry name" value="fungal_TF_MHR"/>
    <property type="match status" value="1"/>
</dbReference>
<dbReference type="CDD" id="cd00067">
    <property type="entry name" value="GAL4"/>
    <property type="match status" value="1"/>
</dbReference>
<evidence type="ECO:0000256" key="5">
    <source>
        <dbReference type="ARBA" id="ARBA00023163"/>
    </source>
</evidence>
<evidence type="ECO:0000256" key="2">
    <source>
        <dbReference type="ARBA" id="ARBA00022723"/>
    </source>
</evidence>
<dbReference type="GO" id="GO:0000981">
    <property type="term" value="F:DNA-binding transcription factor activity, RNA polymerase II-specific"/>
    <property type="evidence" value="ECO:0007669"/>
    <property type="project" value="InterPro"/>
</dbReference>
<dbReference type="Pfam" id="PF04082">
    <property type="entry name" value="Fungal_trans"/>
    <property type="match status" value="1"/>
</dbReference>
<dbReference type="InterPro" id="IPR036864">
    <property type="entry name" value="Zn2-C6_fun-type_DNA-bd_sf"/>
</dbReference>
<dbReference type="GO" id="GO:0003677">
    <property type="term" value="F:DNA binding"/>
    <property type="evidence" value="ECO:0007669"/>
    <property type="project" value="UniProtKB-KW"/>
</dbReference>
<feature type="region of interest" description="Disordered" evidence="7">
    <location>
        <begin position="78"/>
        <end position="101"/>
    </location>
</feature>
<keyword evidence="5" id="KW-0804">Transcription</keyword>
<evidence type="ECO:0000256" key="3">
    <source>
        <dbReference type="ARBA" id="ARBA00023015"/>
    </source>
</evidence>
<keyword evidence="6" id="KW-0539">Nucleus</keyword>
<evidence type="ECO:0000313" key="9">
    <source>
        <dbReference type="EMBL" id="KIX07126.1"/>
    </source>
</evidence>
<dbReference type="SUPFAM" id="SSF57701">
    <property type="entry name" value="Zn2/Cys6 DNA-binding domain"/>
    <property type="match status" value="1"/>
</dbReference>
<dbReference type="OrthoDB" id="426882at2759"/>
<feature type="compositionally biased region" description="Polar residues" evidence="7">
    <location>
        <begin position="651"/>
        <end position="667"/>
    </location>
</feature>
<dbReference type="Proteomes" id="UP000053617">
    <property type="component" value="Unassembled WGS sequence"/>
</dbReference>
<dbReference type="RefSeq" id="XP_013274262.1">
    <property type="nucleotide sequence ID" value="XM_013418808.1"/>
</dbReference>
<dbReference type="Pfam" id="PF00172">
    <property type="entry name" value="Zn_clus"/>
    <property type="match status" value="1"/>
</dbReference>
<feature type="compositionally biased region" description="Basic and acidic residues" evidence="7">
    <location>
        <begin position="78"/>
        <end position="87"/>
    </location>
</feature>
<dbReference type="InterPro" id="IPR050815">
    <property type="entry name" value="TF_fung"/>
</dbReference>
<dbReference type="InterPro" id="IPR001138">
    <property type="entry name" value="Zn2Cys6_DnaBD"/>
</dbReference>
<evidence type="ECO:0000256" key="7">
    <source>
        <dbReference type="SAM" id="MobiDB-lite"/>
    </source>
</evidence>
<keyword evidence="10" id="KW-1185">Reference proteome</keyword>
<dbReference type="GO" id="GO:0005634">
    <property type="term" value="C:nucleus"/>
    <property type="evidence" value="ECO:0007669"/>
    <property type="project" value="UniProtKB-SubCell"/>
</dbReference>
<evidence type="ECO:0000256" key="1">
    <source>
        <dbReference type="ARBA" id="ARBA00004123"/>
    </source>
</evidence>
<dbReference type="PANTHER" id="PTHR47338:SF6">
    <property type="entry name" value="ZN(II)2CYS6 TRANSCRIPTION FACTOR (EUROFUNG)"/>
    <property type="match status" value="1"/>
</dbReference>
<dbReference type="STRING" id="1442369.A0A0D2IVB5"/>
<evidence type="ECO:0000313" key="10">
    <source>
        <dbReference type="Proteomes" id="UP000053617"/>
    </source>
</evidence>
<keyword evidence="2" id="KW-0479">Metal-binding</keyword>
<dbReference type="InterPro" id="IPR007219">
    <property type="entry name" value="XnlR_reg_dom"/>
</dbReference>
<accession>A0A0D2IVB5</accession>
<reference evidence="9 10" key="1">
    <citation type="submission" date="2015-01" db="EMBL/GenBank/DDBJ databases">
        <title>The Genome Sequence of Rhinocladiella mackenzie CBS 650.93.</title>
        <authorList>
            <consortium name="The Broad Institute Genomics Platform"/>
            <person name="Cuomo C."/>
            <person name="de Hoog S."/>
            <person name="Gorbushina A."/>
            <person name="Stielow B."/>
            <person name="Teixiera M."/>
            <person name="Abouelleil A."/>
            <person name="Chapman S.B."/>
            <person name="Priest M."/>
            <person name="Young S.K."/>
            <person name="Wortman J."/>
            <person name="Nusbaum C."/>
            <person name="Birren B."/>
        </authorList>
    </citation>
    <scope>NUCLEOTIDE SEQUENCE [LARGE SCALE GENOMIC DNA]</scope>
    <source>
        <strain evidence="9 10">CBS 650.93</strain>
    </source>
</reference>
<comment type="subcellular location">
    <subcellularLocation>
        <location evidence="1">Nucleus</location>
    </subcellularLocation>
</comment>
<evidence type="ECO:0000259" key="8">
    <source>
        <dbReference type="PROSITE" id="PS50048"/>
    </source>
</evidence>
<dbReference type="PROSITE" id="PS50048">
    <property type="entry name" value="ZN2_CY6_FUNGAL_2"/>
    <property type="match status" value="1"/>
</dbReference>
<keyword evidence="4" id="KW-0238">DNA-binding</keyword>
<organism evidence="9 10">
    <name type="scientific">Rhinocladiella mackenziei CBS 650.93</name>
    <dbReference type="NCBI Taxonomy" id="1442369"/>
    <lineage>
        <taxon>Eukaryota</taxon>
        <taxon>Fungi</taxon>
        <taxon>Dikarya</taxon>
        <taxon>Ascomycota</taxon>
        <taxon>Pezizomycotina</taxon>
        <taxon>Eurotiomycetes</taxon>
        <taxon>Chaetothyriomycetidae</taxon>
        <taxon>Chaetothyriales</taxon>
        <taxon>Herpotrichiellaceae</taxon>
        <taxon>Rhinocladiella</taxon>
    </lineage>
</organism>